<name>Q15496_HUMAN</name>
<dbReference type="OrthoDB" id="282973at2759"/>
<dbReference type="GO" id="GO:0016020">
    <property type="term" value="C:membrane"/>
    <property type="evidence" value="ECO:0007669"/>
    <property type="project" value="GOC"/>
</dbReference>
<dbReference type="GO" id="GO:0004767">
    <property type="term" value="F:sphingomyelin phosphodiesterase activity"/>
    <property type="evidence" value="ECO:0000303"/>
    <property type="project" value="UniProtKB"/>
</dbReference>
<keyword evidence="2" id="KW-0325">Glycoprotein</keyword>
<dbReference type="AlphaFoldDB" id="Q15496"/>
<dbReference type="PANTHER" id="PTHR10340">
    <property type="entry name" value="SPHINGOMYELIN PHOSPHODIESTERASE"/>
    <property type="match status" value="1"/>
</dbReference>
<dbReference type="PeptideAtlas" id="Q15496"/>
<dbReference type="PANTHER" id="PTHR10340:SF34">
    <property type="entry name" value="SPHINGOMYELIN PHOSPHODIESTERASE"/>
    <property type="match status" value="1"/>
</dbReference>
<dbReference type="ChiTaRS" id="SMPD1">
    <property type="organism name" value="human"/>
</dbReference>
<dbReference type="InterPro" id="IPR029052">
    <property type="entry name" value="Metallo-depent_PP-like"/>
</dbReference>
<evidence type="ECO:0000313" key="3">
    <source>
        <dbReference type="EMBL" id="AAA75012.1"/>
    </source>
</evidence>
<accession>Q15496</accession>
<dbReference type="PIR" id="F42074">
    <property type="entry name" value="F42074"/>
</dbReference>
<dbReference type="GO" id="GO:0006684">
    <property type="term" value="P:sphingomyelin metabolic process"/>
    <property type="evidence" value="ECO:0000303"/>
    <property type="project" value="UniProtKB"/>
</dbReference>
<protein>
    <submittedName>
        <fullName evidence="3">SMPD1 protein</fullName>
    </submittedName>
</protein>
<gene>
    <name evidence="3" type="primary">SMPD1</name>
</gene>
<dbReference type="GO" id="GO:0005764">
    <property type="term" value="C:lysosome"/>
    <property type="evidence" value="ECO:0000303"/>
    <property type="project" value="UniProtKB"/>
</dbReference>
<organism evidence="3">
    <name type="scientific">Homo sapiens</name>
    <name type="common">Human</name>
    <dbReference type="NCBI Taxonomy" id="9606"/>
    <lineage>
        <taxon>Eukaryota</taxon>
        <taxon>Metazoa</taxon>
        <taxon>Chordata</taxon>
        <taxon>Craniata</taxon>
        <taxon>Vertebrata</taxon>
        <taxon>Euteleostomi</taxon>
        <taxon>Mammalia</taxon>
        <taxon>Eutheria</taxon>
        <taxon>Euarchontoglires</taxon>
        <taxon>Primates</taxon>
        <taxon>Haplorrhini</taxon>
        <taxon>Catarrhini</taxon>
        <taxon>Hominidae</taxon>
        <taxon>Homo</taxon>
    </lineage>
</organism>
<evidence type="ECO:0000256" key="1">
    <source>
        <dbReference type="ARBA" id="ARBA00022801"/>
    </source>
</evidence>
<reference evidence="3" key="1">
    <citation type="journal article" date="1992" name="Genomics">
        <title>Structural organization and complete nucleotide sequence of the gene encoding human acid sphingomyelinase (SMPD1).</title>
        <authorList>
            <person name="Schuchman E.H."/>
            <person name="Levran O."/>
            <person name="Pereira L.V."/>
            <person name="Desnick R.J."/>
        </authorList>
    </citation>
    <scope>NUCLEOTIDE SEQUENCE</scope>
</reference>
<keyword evidence="1" id="KW-0378">Hydrolase</keyword>
<proteinExistence type="predicted"/>
<sequence length="158" mass="17589">MYAFTLHPNAQHRRTRIGTSVDLSCLLCFRIGGFYALSPYPGLRLISLNMNFCSRENFWLLINSTDPAGQLQWLVGELQAAEDRGDKVRASSGNTVVLGDKQAPVELEHLWAQKFYFPGIPNKCSLGIQLMVTVESLHSVPLSLARAAWTPGCPDYHP</sequence>
<dbReference type="EMBL" id="M81780">
    <property type="protein sequence ID" value="AAA75012.1"/>
    <property type="molecule type" value="Genomic_DNA"/>
</dbReference>
<dbReference type="SUPFAM" id="SSF56300">
    <property type="entry name" value="Metallo-dependent phosphatases"/>
    <property type="match status" value="1"/>
</dbReference>
<evidence type="ECO:0000256" key="2">
    <source>
        <dbReference type="ARBA" id="ARBA00023180"/>
    </source>
</evidence>